<accession>A0A3N2D6T6</accession>
<keyword evidence="1" id="KW-0812">Transmembrane</keyword>
<keyword evidence="3" id="KW-1185">Reference proteome</keyword>
<organism evidence="2 3">
    <name type="scientific">Salana multivorans</name>
    <dbReference type="NCBI Taxonomy" id="120377"/>
    <lineage>
        <taxon>Bacteria</taxon>
        <taxon>Bacillati</taxon>
        <taxon>Actinomycetota</taxon>
        <taxon>Actinomycetes</taxon>
        <taxon>Micrococcales</taxon>
        <taxon>Beutenbergiaceae</taxon>
        <taxon>Salana</taxon>
    </lineage>
</organism>
<comment type="caution">
    <text evidence="2">The sequence shown here is derived from an EMBL/GenBank/DDBJ whole genome shotgun (WGS) entry which is preliminary data.</text>
</comment>
<keyword evidence="1" id="KW-1133">Transmembrane helix</keyword>
<evidence type="ECO:0000313" key="3">
    <source>
        <dbReference type="Proteomes" id="UP000275356"/>
    </source>
</evidence>
<gene>
    <name evidence="2" type="ORF">EDD28_0049</name>
</gene>
<protein>
    <submittedName>
        <fullName evidence="2">Uncharacterized protein</fullName>
    </submittedName>
</protein>
<feature type="transmembrane region" description="Helical" evidence="1">
    <location>
        <begin position="20"/>
        <end position="44"/>
    </location>
</feature>
<dbReference type="EMBL" id="RKHQ01000001">
    <property type="protein sequence ID" value="ROR95496.1"/>
    <property type="molecule type" value="Genomic_DNA"/>
</dbReference>
<name>A0A3N2D6T6_9MICO</name>
<dbReference type="Proteomes" id="UP000275356">
    <property type="component" value="Unassembled WGS sequence"/>
</dbReference>
<sequence>MTRAGIGDRRPGRERFAREVQLTVQAFVAGALLAIYLLILWALFAALDRLIG</sequence>
<dbReference type="RefSeq" id="WP_170169301.1">
    <property type="nucleotide sequence ID" value="NZ_RKHQ01000001.1"/>
</dbReference>
<evidence type="ECO:0000313" key="2">
    <source>
        <dbReference type="EMBL" id="ROR95496.1"/>
    </source>
</evidence>
<keyword evidence="1" id="KW-0472">Membrane</keyword>
<evidence type="ECO:0000256" key="1">
    <source>
        <dbReference type="SAM" id="Phobius"/>
    </source>
</evidence>
<proteinExistence type="predicted"/>
<reference evidence="2 3" key="1">
    <citation type="submission" date="2018-11" db="EMBL/GenBank/DDBJ databases">
        <title>Sequencing the genomes of 1000 actinobacteria strains.</title>
        <authorList>
            <person name="Klenk H.-P."/>
        </authorList>
    </citation>
    <scope>NUCLEOTIDE SEQUENCE [LARGE SCALE GENOMIC DNA]</scope>
    <source>
        <strain evidence="2 3">DSM 13521</strain>
    </source>
</reference>
<dbReference type="AlphaFoldDB" id="A0A3N2D6T6"/>